<dbReference type="Pfam" id="PF03478">
    <property type="entry name" value="Beta-prop_KIB1-4"/>
    <property type="match status" value="1"/>
</dbReference>
<dbReference type="Gramene" id="TraesARI3D03G02025780.1">
    <property type="protein sequence ID" value="TraesARI3D03G02025780.1"/>
    <property type="gene ID" value="TraesARI3D03G02025780"/>
</dbReference>
<dbReference type="PANTHER" id="PTHR33165:SF35">
    <property type="entry name" value="DUF295 DOMAIN-CONTAINING PROTEIN"/>
    <property type="match status" value="1"/>
</dbReference>
<dbReference type="PANTHER" id="PTHR33165">
    <property type="entry name" value="F-BOX DOMAIN CONTAINING PROTEIN-LIKE-RELATED"/>
    <property type="match status" value="1"/>
</dbReference>
<accession>A0A3B6TZV7</accession>
<evidence type="ECO:0000313" key="3">
    <source>
        <dbReference type="Proteomes" id="UP000019116"/>
    </source>
</evidence>
<dbReference type="EnsemblPlants" id="TraesCSU02G057900.1">
    <property type="protein sequence ID" value="TraesCSU02G057900.1"/>
    <property type="gene ID" value="TraesCSU02G057900"/>
</dbReference>
<dbReference type="Gramene" id="TraesSYM3D03G02016780.1">
    <property type="protein sequence ID" value="TraesSYM3D03G02016780.1"/>
    <property type="gene ID" value="TraesSYM3D03G02016780"/>
</dbReference>
<feature type="domain" description="KIB1-4 beta-propeller" evidence="1">
    <location>
        <begin position="83"/>
        <end position="329"/>
    </location>
</feature>
<protein>
    <recommendedName>
        <fullName evidence="1">KIB1-4 beta-propeller domain-containing protein</fullName>
    </recommendedName>
</protein>
<dbReference type="SUPFAM" id="SSF75011">
    <property type="entry name" value="3-carboxy-cis,cis-mucoante lactonizing enzyme"/>
    <property type="match status" value="1"/>
</dbReference>
<sequence>MADWSALPSDLVRSVADRLLAAANDVDYYMGVRAVCHGWRLAMADPCRCVTDVDLLRFRPRHWIMLHDDEDETVDDGGVVRLFLNVATGRFLRRRVPLLRDHVLVAASDGLLVLGDKKYPHRASVINPFRGSLVRFASAIPRVNRVRAAVTGSEDDPSLSLVFSFFHDPYSDAVSCAHSTGDELSPVRQSAGAGPFLCWKEASMATYRGHVYVADRDGQIVRYVVPSAQHRQQDCHTELIGKAPLENVTGGRCGRAFLVASAGELLLVRQRHLRRRRAVEVFRVDVERKAPLEPVRSIGRRALFLGGRCVSVNAGELASVDGDCVYLASESGNVAWRYDLRDGGETMISSFDARPFGLVQALLNYCFVLPDAKAQLHSVYRTECLLSVQSSSESD</sequence>
<proteinExistence type="predicted"/>
<dbReference type="Gramene" id="TraesNOR3D03G02017800.1">
    <property type="protein sequence ID" value="TraesNOR3D03G02017800.1"/>
    <property type="gene ID" value="TraesNOR3D03G02017800"/>
</dbReference>
<dbReference type="AlphaFoldDB" id="A0A3B6TZV7"/>
<organism evidence="2">
    <name type="scientific">Triticum aestivum</name>
    <name type="common">Wheat</name>
    <dbReference type="NCBI Taxonomy" id="4565"/>
    <lineage>
        <taxon>Eukaryota</taxon>
        <taxon>Viridiplantae</taxon>
        <taxon>Streptophyta</taxon>
        <taxon>Embryophyta</taxon>
        <taxon>Tracheophyta</taxon>
        <taxon>Spermatophyta</taxon>
        <taxon>Magnoliopsida</taxon>
        <taxon>Liliopsida</taxon>
        <taxon>Poales</taxon>
        <taxon>Poaceae</taxon>
        <taxon>BOP clade</taxon>
        <taxon>Pooideae</taxon>
        <taxon>Triticodae</taxon>
        <taxon>Triticeae</taxon>
        <taxon>Triticinae</taxon>
        <taxon>Triticum</taxon>
    </lineage>
</organism>
<dbReference type="Gramene" id="TraesJUL3D03G02009770.1">
    <property type="protein sequence ID" value="TraesJUL3D03G02009770.1"/>
    <property type="gene ID" value="TraesJUL3D03G02009770"/>
</dbReference>
<dbReference type="InterPro" id="IPR005174">
    <property type="entry name" value="KIB1-4_b-propeller"/>
</dbReference>
<dbReference type="Gramene" id="TraesROB_scaffold_187308_01G000100.1">
    <property type="protein sequence ID" value="TraesROB_scaffold_187308_01G000100.1"/>
    <property type="gene ID" value="TraesROB_scaffold_187308_01G000100"/>
</dbReference>
<dbReference type="OrthoDB" id="688438at2759"/>
<name>A0A3B6TZV7_WHEAT</name>
<keyword evidence="3" id="KW-1185">Reference proteome</keyword>
<reference evidence="2" key="1">
    <citation type="submission" date="2018-08" db="EMBL/GenBank/DDBJ databases">
        <authorList>
            <person name="Rossello M."/>
        </authorList>
    </citation>
    <scope>NUCLEOTIDE SEQUENCE [LARGE SCALE GENOMIC DNA]</scope>
    <source>
        <strain evidence="2">cv. Chinese Spring</strain>
    </source>
</reference>
<evidence type="ECO:0000259" key="1">
    <source>
        <dbReference type="Pfam" id="PF03478"/>
    </source>
</evidence>
<dbReference type="Gramene" id="TraesCSU02G057900.1">
    <property type="protein sequence ID" value="TraesCSU02G057900.1"/>
    <property type="gene ID" value="TraesCSU02G057900"/>
</dbReference>
<dbReference type="Gramene" id="TraesMAC3D03G01989770.1">
    <property type="protein sequence ID" value="TraesMAC3D03G01989770.1"/>
    <property type="gene ID" value="TraesMAC3D03G01989770"/>
</dbReference>
<dbReference type="Gramene" id="TraesSTA3D03G01986680.1">
    <property type="protein sequence ID" value="TraesSTA3D03G01986680.1"/>
    <property type="gene ID" value="TraesSTA3D03G01986680"/>
</dbReference>
<reference evidence="2" key="2">
    <citation type="submission" date="2018-10" db="UniProtKB">
        <authorList>
            <consortium name="EnsemblPlants"/>
        </authorList>
    </citation>
    <scope>IDENTIFICATION</scope>
</reference>
<evidence type="ECO:0000313" key="2">
    <source>
        <dbReference type="EnsemblPlants" id="TraesCSU02G057900.1"/>
    </source>
</evidence>
<dbReference type="Proteomes" id="UP000019116">
    <property type="component" value="Chromosome Un"/>
</dbReference>